<evidence type="ECO:0000313" key="2">
    <source>
        <dbReference type="Proteomes" id="UP000823775"/>
    </source>
</evidence>
<keyword evidence="2" id="KW-1185">Reference proteome</keyword>
<name>A0ABS8UT59_DATST</name>
<organism evidence="1 2">
    <name type="scientific">Datura stramonium</name>
    <name type="common">Jimsonweed</name>
    <name type="synonym">Common thornapple</name>
    <dbReference type="NCBI Taxonomy" id="4076"/>
    <lineage>
        <taxon>Eukaryota</taxon>
        <taxon>Viridiplantae</taxon>
        <taxon>Streptophyta</taxon>
        <taxon>Embryophyta</taxon>
        <taxon>Tracheophyta</taxon>
        <taxon>Spermatophyta</taxon>
        <taxon>Magnoliopsida</taxon>
        <taxon>eudicotyledons</taxon>
        <taxon>Gunneridae</taxon>
        <taxon>Pentapetalae</taxon>
        <taxon>asterids</taxon>
        <taxon>lamiids</taxon>
        <taxon>Solanales</taxon>
        <taxon>Solanaceae</taxon>
        <taxon>Solanoideae</taxon>
        <taxon>Datureae</taxon>
        <taxon>Datura</taxon>
    </lineage>
</organism>
<sequence length="111" mass="12429">MPRAISPPNLGATGTPMNPLANCNMVGLPIDSRIGMDRSEMMQVTTYRYKIDFHSGDSLPDELDTRVLPIVRGNDTKKYSQFLFKSSVAPTLIPKRFKILNIPKYDGIMDP</sequence>
<protein>
    <submittedName>
        <fullName evidence="1">Uncharacterized protein</fullName>
    </submittedName>
</protein>
<evidence type="ECO:0000313" key="1">
    <source>
        <dbReference type="EMBL" id="MCD9561392.1"/>
    </source>
</evidence>
<reference evidence="1 2" key="1">
    <citation type="journal article" date="2021" name="BMC Genomics">
        <title>Datura genome reveals duplications of psychoactive alkaloid biosynthetic genes and high mutation rate following tissue culture.</title>
        <authorList>
            <person name="Rajewski A."/>
            <person name="Carter-House D."/>
            <person name="Stajich J."/>
            <person name="Litt A."/>
        </authorList>
    </citation>
    <scope>NUCLEOTIDE SEQUENCE [LARGE SCALE GENOMIC DNA]</scope>
    <source>
        <strain evidence="1">AR-01</strain>
    </source>
</reference>
<dbReference type="EMBL" id="JACEIK010002472">
    <property type="protein sequence ID" value="MCD9561392.1"/>
    <property type="molecule type" value="Genomic_DNA"/>
</dbReference>
<accession>A0ABS8UT59</accession>
<proteinExistence type="predicted"/>
<comment type="caution">
    <text evidence="1">The sequence shown here is derived from an EMBL/GenBank/DDBJ whole genome shotgun (WGS) entry which is preliminary data.</text>
</comment>
<dbReference type="Proteomes" id="UP000823775">
    <property type="component" value="Unassembled WGS sequence"/>
</dbReference>
<gene>
    <name evidence="1" type="ORF">HAX54_020495</name>
</gene>